<evidence type="ECO:0000313" key="4">
    <source>
        <dbReference type="EMBL" id="QJA84466.1"/>
    </source>
</evidence>
<keyword evidence="1" id="KW-0175">Coiled coil</keyword>
<protein>
    <submittedName>
        <fullName evidence="2">Uncharacterized protein</fullName>
    </submittedName>
</protein>
<gene>
    <name evidence="4" type="ORF">MM415A00187_0001</name>
    <name evidence="3" type="ORF">MM415B00313_0001</name>
    <name evidence="2" type="ORF">TM448A00409_0001</name>
</gene>
<organism evidence="2">
    <name type="scientific">viral metagenome</name>
    <dbReference type="NCBI Taxonomy" id="1070528"/>
    <lineage>
        <taxon>unclassified sequences</taxon>
        <taxon>metagenomes</taxon>
        <taxon>organismal metagenomes</taxon>
    </lineage>
</organism>
<evidence type="ECO:0000256" key="1">
    <source>
        <dbReference type="SAM" id="Coils"/>
    </source>
</evidence>
<feature type="coiled-coil region" evidence="1">
    <location>
        <begin position="56"/>
        <end position="83"/>
    </location>
</feature>
<dbReference type="AlphaFoldDB" id="A0A6H1ZGG8"/>
<reference evidence="2" key="1">
    <citation type="submission" date="2020-03" db="EMBL/GenBank/DDBJ databases">
        <title>The deep terrestrial virosphere.</title>
        <authorList>
            <person name="Holmfeldt K."/>
            <person name="Nilsson E."/>
            <person name="Simone D."/>
            <person name="Lopez-Fernandez M."/>
            <person name="Wu X."/>
            <person name="de Brujin I."/>
            <person name="Lundin D."/>
            <person name="Andersson A."/>
            <person name="Bertilsson S."/>
            <person name="Dopson M."/>
        </authorList>
    </citation>
    <scope>NUCLEOTIDE SEQUENCE</scope>
    <source>
        <strain evidence="4">MM415A00187</strain>
        <strain evidence="3">MM415B00313</strain>
        <strain evidence="2">TM448A00409</strain>
    </source>
</reference>
<evidence type="ECO:0000313" key="3">
    <source>
        <dbReference type="EMBL" id="QJA66953.1"/>
    </source>
</evidence>
<accession>A0A6H1ZGG8</accession>
<sequence length="182" mass="21375">MDKRQEKIFFETLYQESGIKRKPPSTFSSDSQRKRYSRFVTAKEGKPGGSLKKTIAEVKKTAKKRAKKEVQKVEIKAEKTIEQIEYDLYKRYEDLEYFQKVLIKRKYLVALGFEEATATQEKACDSLCKAFIPFFAQEKKEGRKRFSPEDYKGCFKSLLEELEETGDINIEEFKESEDEQNS</sequence>
<name>A0A6H1ZGG8_9ZZZZ</name>
<proteinExistence type="predicted"/>
<evidence type="ECO:0000313" key="2">
    <source>
        <dbReference type="EMBL" id="QJA46365.1"/>
    </source>
</evidence>
<dbReference type="EMBL" id="MT141564">
    <property type="protein sequence ID" value="QJA66953.1"/>
    <property type="molecule type" value="Genomic_DNA"/>
</dbReference>
<dbReference type="EMBL" id="MT142530">
    <property type="protein sequence ID" value="QJA84466.1"/>
    <property type="molecule type" value="Genomic_DNA"/>
</dbReference>
<dbReference type="EMBL" id="MT144009">
    <property type="protein sequence ID" value="QJA46365.1"/>
    <property type="molecule type" value="Genomic_DNA"/>
</dbReference>